<evidence type="ECO:0000256" key="7">
    <source>
        <dbReference type="ARBA" id="ARBA00023004"/>
    </source>
</evidence>
<evidence type="ECO:0000256" key="12">
    <source>
        <dbReference type="PROSITE-ProRule" id="PRU01360"/>
    </source>
</evidence>
<dbReference type="InterPro" id="IPR012910">
    <property type="entry name" value="Plug_dom"/>
</dbReference>
<evidence type="ECO:0000256" key="1">
    <source>
        <dbReference type="ARBA" id="ARBA00004571"/>
    </source>
</evidence>
<evidence type="ECO:0000256" key="9">
    <source>
        <dbReference type="ARBA" id="ARBA00023077"/>
    </source>
</evidence>
<dbReference type="Gene3D" id="2.170.130.10">
    <property type="entry name" value="TonB-dependent receptor, plug domain"/>
    <property type="match status" value="1"/>
</dbReference>
<evidence type="ECO:0000259" key="16">
    <source>
        <dbReference type="Pfam" id="PF07715"/>
    </source>
</evidence>
<evidence type="ECO:0000256" key="6">
    <source>
        <dbReference type="ARBA" id="ARBA00022729"/>
    </source>
</evidence>
<protein>
    <submittedName>
        <fullName evidence="17">TonB-dependent receptor</fullName>
    </submittedName>
</protein>
<dbReference type="SUPFAM" id="SSF56935">
    <property type="entry name" value="Porins"/>
    <property type="match status" value="1"/>
</dbReference>
<dbReference type="InterPro" id="IPR037066">
    <property type="entry name" value="Plug_dom_sf"/>
</dbReference>
<dbReference type="Proteomes" id="UP000245890">
    <property type="component" value="Unassembled WGS sequence"/>
</dbReference>
<evidence type="ECO:0000256" key="14">
    <source>
        <dbReference type="SAM" id="MobiDB-lite"/>
    </source>
</evidence>
<keyword evidence="4" id="KW-0410">Iron transport</keyword>
<keyword evidence="8" id="KW-0406">Ion transport</keyword>
<comment type="similarity">
    <text evidence="12 13">Belongs to the TonB-dependent receptor family.</text>
</comment>
<dbReference type="Gene3D" id="2.40.170.20">
    <property type="entry name" value="TonB-dependent receptor, beta-barrel domain"/>
    <property type="match status" value="1"/>
</dbReference>
<evidence type="ECO:0000256" key="5">
    <source>
        <dbReference type="ARBA" id="ARBA00022692"/>
    </source>
</evidence>
<gene>
    <name evidence="17" type="ORF">DD559_17000</name>
</gene>
<dbReference type="Pfam" id="PF00593">
    <property type="entry name" value="TonB_dep_Rec_b-barrel"/>
    <property type="match status" value="1"/>
</dbReference>
<dbReference type="PANTHER" id="PTHR32552:SF89">
    <property type="entry name" value="CATECHOLATE SIDEROPHORE RECEPTOR FIU"/>
    <property type="match status" value="1"/>
</dbReference>
<dbReference type="InterPro" id="IPR036942">
    <property type="entry name" value="Beta-barrel_TonB_sf"/>
</dbReference>
<dbReference type="GO" id="GO:0015344">
    <property type="term" value="F:siderophore uptake transmembrane transporter activity"/>
    <property type="evidence" value="ECO:0007669"/>
    <property type="project" value="TreeGrafter"/>
</dbReference>
<keyword evidence="17" id="KW-0675">Receptor</keyword>
<evidence type="ECO:0000256" key="11">
    <source>
        <dbReference type="ARBA" id="ARBA00023237"/>
    </source>
</evidence>
<keyword evidence="3 12" id="KW-1134">Transmembrane beta strand</keyword>
<dbReference type="Pfam" id="PF07715">
    <property type="entry name" value="Plug"/>
    <property type="match status" value="1"/>
</dbReference>
<keyword evidence="5 12" id="KW-0812">Transmembrane</keyword>
<evidence type="ECO:0000256" key="2">
    <source>
        <dbReference type="ARBA" id="ARBA00022448"/>
    </source>
</evidence>
<name>A0A2U0SHI9_9SPHN</name>
<organism evidence="17 18">
    <name type="scientific">Sphingomonas pokkalii</name>
    <dbReference type="NCBI Taxonomy" id="2175090"/>
    <lineage>
        <taxon>Bacteria</taxon>
        <taxon>Pseudomonadati</taxon>
        <taxon>Pseudomonadota</taxon>
        <taxon>Alphaproteobacteria</taxon>
        <taxon>Sphingomonadales</taxon>
        <taxon>Sphingomonadaceae</taxon>
        <taxon>Sphingomonas</taxon>
    </lineage>
</organism>
<sequence>MLSAWGATAAHAQEAAAPSTAWEASRTIDDNAAISTGVAKARDPLNSATSTSALKERDISALAPMSLADLLRNVPGIRAEAGTGVANNSYTVRGLPLVNAGAKYLQLQEDGLPVLEFGDFFVAPSDIFLRADLNVAQIESIRGGSSSTFASNAPGGVVNLVSKTGEVEGGSVQASAGIDYATQRLDAEYGGQLGGGWRFHIGGFYRQGEGPRRTGYDALQGGQVKLNVTRQFSNGYIRFNAKLLDDRFPYYYTYPVAVSGTNEKPSFRNVANFDINSDTAQSRYITARVAPGYNGAIATTNMQDDMRAKSKAIGFEAQFTLGGWTLAERFRYADNSGVLNQVVPLSVAPAADLAALFTGQPGNVLTYATGPAKGSTVNPATVNGNGLLMATGFYRAGINSMRNVTNDFRASRAWDLHGGTLTTTFGVYKALQDLVTTEGMTSVFQDVAGHGKSALVDVRRADGTMITQNGVVDYGFLGQPGVNRNADMRYDVTAPYASFNVQKGRFALGGSLRYDMGRVRGSAFNDTTTRPQDMNGDGRIDLGGPEATVPVIDPTTAWPVHYNYHYVSYSAGLNYRVAETLSVFARYSRGARAGADSVLFSPALDRGTGGLIDRSAEYDPVRQVEGGFKYRSGGVIVNVTAFHALTRETNSQIYNDANGNQVFGVVQRSYRTYGAELESRVRKGPFSVTGNLTLSGGKITAANDPAVVGKKPRHQAAAIYSLTPQFENDLVTVGVNVVGQTSSYSQDVNQLKMPGFTTVGAFVQVRPIERLSLALNASNLFNTMAFVDIGDATIPSYGVVLGRTLPGRMVTASARVFF</sequence>
<comment type="caution">
    <text evidence="17">The sequence shown here is derived from an EMBL/GenBank/DDBJ whole genome shotgun (WGS) entry which is preliminary data.</text>
</comment>
<keyword evidence="2 12" id="KW-0813">Transport</keyword>
<dbReference type="AlphaFoldDB" id="A0A2U0SHI9"/>
<feature type="region of interest" description="Disordered" evidence="14">
    <location>
        <begin position="523"/>
        <end position="542"/>
    </location>
</feature>
<dbReference type="EMBL" id="QENQ01000001">
    <property type="protein sequence ID" value="PVX30819.1"/>
    <property type="molecule type" value="Genomic_DNA"/>
</dbReference>
<dbReference type="OrthoDB" id="7277632at2"/>
<feature type="domain" description="TonB-dependent receptor-like beta-barrel" evidence="15">
    <location>
        <begin position="366"/>
        <end position="780"/>
    </location>
</feature>
<reference evidence="17 18" key="1">
    <citation type="submission" date="2018-05" db="EMBL/GenBank/DDBJ databases">
        <title>Description of Sphingomonas pokkalii sp nov, isolated from the rhizosphere of saline tolerant pokkali rice and its draft genome analysis.</title>
        <authorList>
            <person name="Menon R."/>
            <person name="Kumari S."/>
            <person name="Rameshkumar N."/>
        </authorList>
    </citation>
    <scope>NUCLEOTIDE SEQUENCE [LARGE SCALE GENOMIC DNA]</scope>
    <source>
        <strain evidence="17 18">L3B27</strain>
    </source>
</reference>
<evidence type="ECO:0000256" key="13">
    <source>
        <dbReference type="RuleBase" id="RU003357"/>
    </source>
</evidence>
<keyword evidence="7" id="KW-0408">Iron</keyword>
<evidence type="ECO:0000256" key="8">
    <source>
        <dbReference type="ARBA" id="ARBA00023065"/>
    </source>
</evidence>
<keyword evidence="18" id="KW-1185">Reference proteome</keyword>
<evidence type="ECO:0000256" key="3">
    <source>
        <dbReference type="ARBA" id="ARBA00022452"/>
    </source>
</evidence>
<dbReference type="PROSITE" id="PS52016">
    <property type="entry name" value="TONB_DEPENDENT_REC_3"/>
    <property type="match status" value="1"/>
</dbReference>
<keyword evidence="6" id="KW-0732">Signal</keyword>
<evidence type="ECO:0000256" key="10">
    <source>
        <dbReference type="ARBA" id="ARBA00023136"/>
    </source>
</evidence>
<keyword evidence="10 12" id="KW-0472">Membrane</keyword>
<dbReference type="InterPro" id="IPR039426">
    <property type="entry name" value="TonB-dep_rcpt-like"/>
</dbReference>
<feature type="domain" description="TonB-dependent receptor plug" evidence="16">
    <location>
        <begin position="46"/>
        <end position="157"/>
    </location>
</feature>
<dbReference type="GO" id="GO:0009279">
    <property type="term" value="C:cell outer membrane"/>
    <property type="evidence" value="ECO:0007669"/>
    <property type="project" value="UniProtKB-SubCell"/>
</dbReference>
<accession>A0A2U0SHI9</accession>
<evidence type="ECO:0000313" key="17">
    <source>
        <dbReference type="EMBL" id="PVX30819.1"/>
    </source>
</evidence>
<evidence type="ECO:0000313" key="18">
    <source>
        <dbReference type="Proteomes" id="UP000245890"/>
    </source>
</evidence>
<dbReference type="PANTHER" id="PTHR32552">
    <property type="entry name" value="FERRICHROME IRON RECEPTOR-RELATED"/>
    <property type="match status" value="1"/>
</dbReference>
<keyword evidence="9 13" id="KW-0798">TonB box</keyword>
<dbReference type="InterPro" id="IPR000531">
    <property type="entry name" value="Beta-barrel_TonB"/>
</dbReference>
<proteinExistence type="inferred from homology"/>
<keyword evidence="11 12" id="KW-0998">Cell outer membrane</keyword>
<evidence type="ECO:0000259" key="15">
    <source>
        <dbReference type="Pfam" id="PF00593"/>
    </source>
</evidence>
<comment type="subcellular location">
    <subcellularLocation>
        <location evidence="1 12">Cell outer membrane</location>
        <topology evidence="1 12">Multi-pass membrane protein</topology>
    </subcellularLocation>
</comment>
<evidence type="ECO:0000256" key="4">
    <source>
        <dbReference type="ARBA" id="ARBA00022496"/>
    </source>
</evidence>